<name>A0ABR0LQJ2_9PEZI</name>
<dbReference type="EMBL" id="JAVRRA010016474">
    <property type="protein sequence ID" value="KAK5201841.1"/>
    <property type="molecule type" value="Genomic_DNA"/>
</dbReference>
<keyword evidence="2" id="KW-1185">Reference proteome</keyword>
<protein>
    <recommendedName>
        <fullName evidence="3">AB hydrolase-1 domain-containing protein</fullName>
    </recommendedName>
</protein>
<sequence length="381" mass="41908">MPLSSFTPSSTPGTIHHYAPRLVAFEDSSVLTRGIPNTLIWIGGLSDGLFTVKYTSTLAQALPPDWSLVRPLLSSSYNGWGTSSLKRDVKELGKLVDYLRGMRKGAVIVLMGHSTGCQDCIEYATGEGASERPPIDGIILQAPVSDREAMIHMMPDQYRPTTELAQRWLDDGKGEDVLPNSATKAFFDSTPVTARRWLSLASPNRDGDDDFFSSDLSTESLRKTFGALKRSTPLLVLFGGQDQYVPDSIDKAGLVARWTATVKAAEGAVDEVNGGVVRGASHNLDGDAQEVVEDLIQRVKRYLRRLDDEDFRGAREPGRVGMLHEFTPGEYDTAVPRDVLTLQAIHTYVSSRGTNSWYWGKGHESALHNWFNDICVESSAK</sequence>
<dbReference type="Pfam" id="PF08538">
    <property type="entry name" value="DUF1749"/>
    <property type="match status" value="1"/>
</dbReference>
<dbReference type="PANTHER" id="PTHR31591">
    <property type="entry name" value="UPF0613 PROTEIN PB24D3.06C"/>
    <property type="match status" value="1"/>
</dbReference>
<dbReference type="PANTHER" id="PTHR31591:SF7">
    <property type="entry name" value="DUF1749-DOMAIN-CONTAINING PROTEIN"/>
    <property type="match status" value="1"/>
</dbReference>
<organism evidence="1 2">
    <name type="scientific">Cryomyces antarcticus</name>
    <dbReference type="NCBI Taxonomy" id="329879"/>
    <lineage>
        <taxon>Eukaryota</taxon>
        <taxon>Fungi</taxon>
        <taxon>Dikarya</taxon>
        <taxon>Ascomycota</taxon>
        <taxon>Pezizomycotina</taxon>
        <taxon>Dothideomycetes</taxon>
        <taxon>Dothideomycetes incertae sedis</taxon>
        <taxon>Cryomyces</taxon>
    </lineage>
</organism>
<comment type="caution">
    <text evidence="1">The sequence shown here is derived from an EMBL/GenBank/DDBJ whole genome shotgun (WGS) entry which is preliminary data.</text>
</comment>
<evidence type="ECO:0000313" key="2">
    <source>
        <dbReference type="Proteomes" id="UP001357485"/>
    </source>
</evidence>
<evidence type="ECO:0008006" key="3">
    <source>
        <dbReference type="Google" id="ProtNLM"/>
    </source>
</evidence>
<evidence type="ECO:0000313" key="1">
    <source>
        <dbReference type="EMBL" id="KAK5201841.1"/>
    </source>
</evidence>
<dbReference type="InterPro" id="IPR029058">
    <property type="entry name" value="AB_hydrolase_fold"/>
</dbReference>
<dbReference type="Gene3D" id="3.40.50.1820">
    <property type="entry name" value="alpha/beta hydrolase"/>
    <property type="match status" value="1"/>
</dbReference>
<gene>
    <name evidence="1" type="ORF">LTR16_001275</name>
</gene>
<dbReference type="InterPro" id="IPR013744">
    <property type="entry name" value="SidJ"/>
</dbReference>
<accession>A0ABR0LQJ2</accession>
<reference evidence="1 2" key="1">
    <citation type="submission" date="2023-08" db="EMBL/GenBank/DDBJ databases">
        <title>Black Yeasts Isolated from many extreme environments.</title>
        <authorList>
            <person name="Coleine C."/>
            <person name="Stajich J.E."/>
            <person name="Selbmann L."/>
        </authorList>
    </citation>
    <scope>NUCLEOTIDE SEQUENCE [LARGE SCALE GENOMIC DNA]</scope>
    <source>
        <strain evidence="1 2">CCFEE 536</strain>
    </source>
</reference>
<dbReference type="Proteomes" id="UP001357485">
    <property type="component" value="Unassembled WGS sequence"/>
</dbReference>
<proteinExistence type="predicted"/>
<dbReference type="SUPFAM" id="SSF53474">
    <property type="entry name" value="alpha/beta-Hydrolases"/>
    <property type="match status" value="1"/>
</dbReference>